<accession>A0AA42J0K9</accession>
<dbReference type="Proteomes" id="UP001169242">
    <property type="component" value="Unassembled WGS sequence"/>
</dbReference>
<dbReference type="InterPro" id="IPR014197">
    <property type="entry name" value="Sporulation_prot_YunB"/>
</dbReference>
<keyword evidence="1" id="KW-0812">Transmembrane</keyword>
<dbReference type="Pfam" id="PF09560">
    <property type="entry name" value="Spore_YunB"/>
    <property type="match status" value="1"/>
</dbReference>
<dbReference type="NCBIfam" id="TIGR02832">
    <property type="entry name" value="spo_yunB"/>
    <property type="match status" value="1"/>
</dbReference>
<gene>
    <name evidence="2" type="primary">yunB</name>
    <name evidence="2" type="ORF">PBV87_07220</name>
</gene>
<reference evidence="2" key="1">
    <citation type="journal article" date="2023" name="Int. J. Syst. Evol. Microbiol.">
        <title>&lt;i&gt;Holtiella tumoricola&lt;/i&gt; gen. nov. sp. nov., isolated from a human clinical sample.</title>
        <authorList>
            <person name="Allen-Vercoe E."/>
            <person name="Daigneault M.C."/>
            <person name="Vancuren S.J."/>
            <person name="Cochrane K."/>
            <person name="O'Neal L.L."/>
            <person name="Sankaranarayanan K."/>
            <person name="Lawson P.A."/>
        </authorList>
    </citation>
    <scope>NUCLEOTIDE SEQUENCE</scope>
    <source>
        <strain evidence="2">CC70A</strain>
    </source>
</reference>
<comment type="caution">
    <text evidence="2">The sequence shown here is derived from an EMBL/GenBank/DDBJ whole genome shotgun (WGS) entry which is preliminary data.</text>
</comment>
<dbReference type="AlphaFoldDB" id="A0AA42J0K9"/>
<feature type="transmembrane region" description="Helical" evidence="1">
    <location>
        <begin position="36"/>
        <end position="53"/>
    </location>
</feature>
<evidence type="ECO:0000313" key="3">
    <source>
        <dbReference type="Proteomes" id="UP001169242"/>
    </source>
</evidence>
<keyword evidence="1" id="KW-0472">Membrane</keyword>
<protein>
    <submittedName>
        <fullName evidence="2">Sporulation protein YunB</fullName>
    </submittedName>
</protein>
<keyword evidence="3" id="KW-1185">Reference proteome</keyword>
<proteinExistence type="predicted"/>
<name>A0AA42J0K9_9FIRM</name>
<dbReference type="EMBL" id="JAQIFT010000030">
    <property type="protein sequence ID" value="MDA3731268.1"/>
    <property type="molecule type" value="Genomic_DNA"/>
</dbReference>
<sequence length="255" mass="28318">MFRNYKYRYRPTPKPKHYAYSSPYVKSNQSHNIKGAFALLLIIAIFAVIYIQLDREVMPTVIAMAEKEATTISTKAINEAVNLSLESSQVTEEDLISYDYNDAGELVSWNVNSILINTLCADIVDKVVEKLATIGTISFKVPLGNLTGSRIFANLGPELSIQVLPIGTVKVDYDNQIRSTGINQVNHTVWLDVDTTVQVVVPLFSDQVHISRRIVLIDKMVSGKVPPSYVNVLPSNVLDVAPGEVSEQFDIYAEP</sequence>
<keyword evidence="1" id="KW-1133">Transmembrane helix</keyword>
<organism evidence="2 3">
    <name type="scientific">Holtiella tumoricola</name>
    <dbReference type="NCBI Taxonomy" id="3018743"/>
    <lineage>
        <taxon>Bacteria</taxon>
        <taxon>Bacillati</taxon>
        <taxon>Bacillota</taxon>
        <taxon>Clostridia</taxon>
        <taxon>Lachnospirales</taxon>
        <taxon>Cellulosilyticaceae</taxon>
        <taxon>Holtiella</taxon>
    </lineage>
</organism>
<dbReference type="RefSeq" id="WP_271011672.1">
    <property type="nucleotide sequence ID" value="NZ_JAQIFT010000030.1"/>
</dbReference>
<evidence type="ECO:0000313" key="2">
    <source>
        <dbReference type="EMBL" id="MDA3731268.1"/>
    </source>
</evidence>
<evidence type="ECO:0000256" key="1">
    <source>
        <dbReference type="SAM" id="Phobius"/>
    </source>
</evidence>